<dbReference type="NCBIfam" id="TIGR03086">
    <property type="entry name" value="TIGR03086 family metal-binding protein"/>
    <property type="match status" value="1"/>
</dbReference>
<reference evidence="1 2" key="1">
    <citation type="submission" date="2018-10" db="EMBL/GenBank/DDBJ databases">
        <title>Sequencing the genomes of 1000 actinobacteria strains.</title>
        <authorList>
            <person name="Klenk H.-P."/>
        </authorList>
    </citation>
    <scope>NUCLEOTIDE SEQUENCE [LARGE SCALE GENOMIC DNA]</scope>
    <source>
        <strain evidence="1 2">DSM 44343</strain>
    </source>
</reference>
<dbReference type="OrthoDB" id="5185819at2"/>
<dbReference type="AlphaFoldDB" id="A0A495K7V7"/>
<dbReference type="SUPFAM" id="SSF109854">
    <property type="entry name" value="DinB/YfiT-like putative metalloenzymes"/>
    <property type="match status" value="1"/>
</dbReference>
<dbReference type="EMBL" id="RBKV01000001">
    <property type="protein sequence ID" value="RKR96472.1"/>
    <property type="molecule type" value="Genomic_DNA"/>
</dbReference>
<accession>A0A495K7V7</accession>
<evidence type="ECO:0000313" key="2">
    <source>
        <dbReference type="Proteomes" id="UP000274762"/>
    </source>
</evidence>
<organism evidence="1 2">
    <name type="scientific">Williamsia marianensis</name>
    <dbReference type="NCBI Taxonomy" id="85044"/>
    <lineage>
        <taxon>Bacteria</taxon>
        <taxon>Bacillati</taxon>
        <taxon>Actinomycetota</taxon>
        <taxon>Actinomycetes</taxon>
        <taxon>Mycobacteriales</taxon>
        <taxon>Nocardiaceae</taxon>
        <taxon>Williamsia</taxon>
    </lineage>
</organism>
<dbReference type="InterPro" id="IPR017517">
    <property type="entry name" value="Maleyloyr_isom"/>
</dbReference>
<dbReference type="NCBIfam" id="TIGR03083">
    <property type="entry name" value="maleylpyruvate isomerase family mycothiol-dependent enzyme"/>
    <property type="match status" value="1"/>
</dbReference>
<dbReference type="RefSeq" id="WP_062800399.1">
    <property type="nucleotide sequence ID" value="NZ_CBCRXS010000008.1"/>
</dbReference>
<proteinExistence type="predicted"/>
<protein>
    <submittedName>
        <fullName evidence="1">Uncharacterized protein (TIGR03086 family)</fullName>
    </submittedName>
</protein>
<sequence length="190" mass="20829">MTLSDQPAERHREVCRIFSDRVRGTQSWDVPSPVADWTARDVVRHLTEWFPPFLAGGSGVRLPSGPSVDDDPVGAWLTQCDAVQAVLDDPATENSVLSNPHIGDVPLGRAIDQFYTADVFMHTWDIARATGQDDRLDPAFCAVLLSGMEPAEEMIRSSGQYGARVPVSDDADAQTRLLGFIGRNPEWAPL</sequence>
<dbReference type="InterPro" id="IPR017520">
    <property type="entry name" value="CHP03086"/>
</dbReference>
<evidence type="ECO:0000313" key="1">
    <source>
        <dbReference type="EMBL" id="RKR96472.1"/>
    </source>
</evidence>
<comment type="caution">
    <text evidence="1">The sequence shown here is derived from an EMBL/GenBank/DDBJ whole genome shotgun (WGS) entry which is preliminary data.</text>
</comment>
<dbReference type="Proteomes" id="UP000274762">
    <property type="component" value="Unassembled WGS sequence"/>
</dbReference>
<gene>
    <name evidence="1" type="ORF">DFJ75_3322</name>
</gene>
<dbReference type="InterPro" id="IPR034660">
    <property type="entry name" value="DinB/YfiT-like"/>
</dbReference>
<name>A0A495K7V7_WILMA</name>